<dbReference type="EMBL" id="CP101118">
    <property type="protein sequence ID" value="WZF87505.1"/>
    <property type="molecule type" value="Genomic_DNA"/>
</dbReference>
<name>A0ABZ2VYE6_9GAMM</name>
<sequence length="148" mass="16292">MKAFIACGIFWVSLISGCASLNQESIEFHTSNNIKFELSSGRFDSVNVQPFETQLWLDTELVGSILTMETNPDFSTAVEEVRQGFREAQKSSGNVTELDLGEGIFGFSVAVNRYTTAFIATSQHPSSWIIISTTDSVSDEVLSTLKVH</sequence>
<evidence type="ECO:0008006" key="3">
    <source>
        <dbReference type="Google" id="ProtNLM"/>
    </source>
</evidence>
<evidence type="ECO:0000313" key="1">
    <source>
        <dbReference type="EMBL" id="WZF87505.1"/>
    </source>
</evidence>
<dbReference type="PROSITE" id="PS51257">
    <property type="entry name" value="PROKAR_LIPOPROTEIN"/>
    <property type="match status" value="1"/>
</dbReference>
<gene>
    <name evidence="1" type="ORF">NLK58_14280</name>
</gene>
<accession>A0ABZ2VYE6</accession>
<evidence type="ECO:0000313" key="2">
    <source>
        <dbReference type="Proteomes" id="UP001475781"/>
    </source>
</evidence>
<keyword evidence="2" id="KW-1185">Reference proteome</keyword>
<protein>
    <recommendedName>
        <fullName evidence="3">Lipoprotein</fullName>
    </recommendedName>
</protein>
<reference evidence="1 2" key="1">
    <citation type="submission" date="2022-07" db="EMBL/GenBank/DDBJ databases">
        <title>A copper resistant bacterium isolated from sediment samples of deep sea hydrothermal areas.</title>
        <authorList>
            <person name="Zeng X."/>
        </authorList>
    </citation>
    <scope>NUCLEOTIDE SEQUENCE [LARGE SCALE GENOMIC DNA]</scope>
    <source>
        <strain evidence="2">CuT 6</strain>
    </source>
</reference>
<dbReference type="Proteomes" id="UP001475781">
    <property type="component" value="Chromosome"/>
</dbReference>
<organism evidence="1 2">
    <name type="scientific">Marinobacter metalliresistant</name>
    <dbReference type="NCBI Taxonomy" id="2961995"/>
    <lineage>
        <taxon>Bacteria</taxon>
        <taxon>Pseudomonadati</taxon>
        <taxon>Pseudomonadota</taxon>
        <taxon>Gammaproteobacteria</taxon>
        <taxon>Pseudomonadales</taxon>
        <taxon>Marinobacteraceae</taxon>
        <taxon>Marinobacter</taxon>
    </lineage>
</organism>
<proteinExistence type="predicted"/>
<dbReference type="RefSeq" id="WP_341581092.1">
    <property type="nucleotide sequence ID" value="NZ_CP101118.1"/>
</dbReference>